<dbReference type="InterPro" id="IPR036583">
    <property type="entry name" value="23S_rRNA_IVS_sf"/>
</dbReference>
<dbReference type="OrthoDB" id="9811959at2"/>
<dbReference type="NCBIfam" id="TIGR02436">
    <property type="entry name" value="four helix bundle protein"/>
    <property type="match status" value="1"/>
</dbReference>
<dbReference type="Proteomes" id="UP000215027">
    <property type="component" value="Chromosome I"/>
</dbReference>
<sequence>MFKNFEEWVLQVPLSIRSDSLWEFVTYRYALFLSDLAWFDAEKIIKDSRGRGIAWQLVDSAGSIAANIEEGYGRGFGKDYSRFLRISLGSARETKGWYYRSRHVLEEQVVHHRMALIDEIIASLVIVAKQQRDK</sequence>
<dbReference type="EMBL" id="LN890655">
    <property type="protein sequence ID" value="CUS03326.2"/>
    <property type="molecule type" value="Genomic_DNA"/>
</dbReference>
<dbReference type="SUPFAM" id="SSF158446">
    <property type="entry name" value="IVS-encoded protein-like"/>
    <property type="match status" value="1"/>
</dbReference>
<dbReference type="InterPro" id="IPR012657">
    <property type="entry name" value="23S_rRNA-intervening_sequence"/>
</dbReference>
<name>A0A160T0M5_9CHLR</name>
<dbReference type="Pfam" id="PF05635">
    <property type="entry name" value="23S_rRNA_IVP"/>
    <property type="match status" value="1"/>
</dbReference>
<dbReference type="RefSeq" id="WP_095042835.1">
    <property type="nucleotide sequence ID" value="NZ_LN890655.1"/>
</dbReference>
<evidence type="ECO:0000313" key="1">
    <source>
        <dbReference type="EMBL" id="CUS03326.2"/>
    </source>
</evidence>
<reference evidence="1" key="1">
    <citation type="submission" date="2016-01" db="EMBL/GenBank/DDBJ databases">
        <authorList>
            <person name="Mcilroy J.S."/>
            <person name="Karst M S."/>
            <person name="Albertsen M."/>
        </authorList>
    </citation>
    <scope>NUCLEOTIDE SEQUENCE</scope>
    <source>
        <strain evidence="1">Cfx-K</strain>
    </source>
</reference>
<protein>
    <recommendedName>
        <fullName evidence="3">S23 ribosomal protein</fullName>
    </recommendedName>
</protein>
<gene>
    <name evidence="1" type="ORF">CFX0092_A1448</name>
</gene>
<accession>A0A160T0M5</accession>
<evidence type="ECO:0000313" key="2">
    <source>
        <dbReference type="Proteomes" id="UP000215027"/>
    </source>
</evidence>
<keyword evidence="2" id="KW-1185">Reference proteome</keyword>
<proteinExistence type="predicted"/>
<dbReference type="Gene3D" id="1.20.1440.60">
    <property type="entry name" value="23S rRNA-intervening sequence"/>
    <property type="match status" value="1"/>
</dbReference>
<dbReference type="AlphaFoldDB" id="A0A160T0M5"/>
<organism evidence="1 2">
    <name type="scientific">Candidatus Promineifilum breve</name>
    <dbReference type="NCBI Taxonomy" id="1806508"/>
    <lineage>
        <taxon>Bacteria</taxon>
        <taxon>Bacillati</taxon>
        <taxon>Chloroflexota</taxon>
        <taxon>Ardenticatenia</taxon>
        <taxon>Candidatus Promineifilales</taxon>
        <taxon>Candidatus Promineifilaceae</taxon>
        <taxon>Candidatus Promineifilum</taxon>
    </lineage>
</organism>
<dbReference type="KEGG" id="pbf:CFX0092_A1448"/>
<evidence type="ECO:0008006" key="3">
    <source>
        <dbReference type="Google" id="ProtNLM"/>
    </source>
</evidence>